<protein>
    <submittedName>
        <fullName evidence="2">Helix-turn-helix domain-containing protein</fullName>
    </submittedName>
</protein>
<dbReference type="InterPro" id="IPR009061">
    <property type="entry name" value="DNA-bd_dom_put_sf"/>
</dbReference>
<dbReference type="NCBIfam" id="TIGR01764">
    <property type="entry name" value="excise"/>
    <property type="match status" value="1"/>
</dbReference>
<dbReference type="InterPro" id="IPR010093">
    <property type="entry name" value="SinI_DNA-bd"/>
</dbReference>
<dbReference type="SUPFAM" id="SSF46955">
    <property type="entry name" value="Putative DNA-binding domain"/>
    <property type="match status" value="1"/>
</dbReference>
<comment type="caution">
    <text evidence="2">The sequence shown here is derived from an EMBL/GenBank/DDBJ whole genome shotgun (WGS) entry which is preliminary data.</text>
</comment>
<dbReference type="InterPro" id="IPR041657">
    <property type="entry name" value="HTH_17"/>
</dbReference>
<dbReference type="EMBL" id="JBHSMA010000002">
    <property type="protein sequence ID" value="MFC5409118.1"/>
    <property type="molecule type" value="Genomic_DNA"/>
</dbReference>
<dbReference type="RefSeq" id="WP_379842757.1">
    <property type="nucleotide sequence ID" value="NZ_JBHSMA010000002.1"/>
</dbReference>
<keyword evidence="3" id="KW-1185">Reference proteome</keyword>
<gene>
    <name evidence="2" type="ORF">ACFPMF_07365</name>
</gene>
<dbReference type="Pfam" id="PF12728">
    <property type="entry name" value="HTH_17"/>
    <property type="match status" value="1"/>
</dbReference>
<reference evidence="3" key="1">
    <citation type="journal article" date="2019" name="Int. J. Syst. Evol. Microbiol.">
        <title>The Global Catalogue of Microorganisms (GCM) 10K type strain sequencing project: providing services to taxonomists for standard genome sequencing and annotation.</title>
        <authorList>
            <consortium name="The Broad Institute Genomics Platform"/>
            <consortium name="The Broad Institute Genome Sequencing Center for Infectious Disease"/>
            <person name="Wu L."/>
            <person name="Ma J."/>
        </authorList>
    </citation>
    <scope>NUCLEOTIDE SEQUENCE [LARGE SCALE GENOMIC DNA]</scope>
    <source>
        <strain evidence="3">CCUG 55250</strain>
    </source>
</reference>
<sequence length="126" mass="14598">MENHLEVISKRLGIIEELLLDLKHAPALPPSTSFEELLTVEQAARLLKLTPPTIYGLVYERKIPYSKRGKRLYFSQQELLDWVKSGRQKTAGELEEQARQIVTIRQNRRIISKDNKDQGRSRKSLS</sequence>
<proteinExistence type="predicted"/>
<organism evidence="2 3">
    <name type="scientific">Larkinella bovis</name>
    <dbReference type="NCBI Taxonomy" id="683041"/>
    <lineage>
        <taxon>Bacteria</taxon>
        <taxon>Pseudomonadati</taxon>
        <taxon>Bacteroidota</taxon>
        <taxon>Cytophagia</taxon>
        <taxon>Cytophagales</taxon>
        <taxon>Spirosomataceae</taxon>
        <taxon>Larkinella</taxon>
    </lineage>
</organism>
<dbReference type="Proteomes" id="UP001596106">
    <property type="component" value="Unassembled WGS sequence"/>
</dbReference>
<evidence type="ECO:0000313" key="2">
    <source>
        <dbReference type="EMBL" id="MFC5409118.1"/>
    </source>
</evidence>
<feature type="domain" description="Helix-turn-helix" evidence="1">
    <location>
        <begin position="37"/>
        <end position="86"/>
    </location>
</feature>
<evidence type="ECO:0000313" key="3">
    <source>
        <dbReference type="Proteomes" id="UP001596106"/>
    </source>
</evidence>
<accession>A0ABW0I8Y7</accession>
<name>A0ABW0I8Y7_9BACT</name>
<evidence type="ECO:0000259" key="1">
    <source>
        <dbReference type="Pfam" id="PF12728"/>
    </source>
</evidence>